<evidence type="ECO:0000313" key="1">
    <source>
        <dbReference type="EMBL" id="KAB7708653.1"/>
    </source>
</evidence>
<sequence>MMRICFFIVRIQNKSGSASISPDKQMFFPQRSPIFDFIEERLFDLEGLGAYACRRPATLGKLSTLRLFCNFPTTKKSREASCRKHSTAVSLPTC</sequence>
<reference evidence="1 2" key="1">
    <citation type="submission" date="2019-10" db="EMBL/GenBank/DDBJ databases">
        <title>Bacillus aerolatum sp. nov., isolated from bioaerosol of sport playgrounds.</title>
        <authorList>
            <person name="Chen P."/>
            <person name="Zhang G."/>
        </authorList>
    </citation>
    <scope>NUCLEOTIDE SEQUENCE [LARGE SCALE GENOMIC DNA]</scope>
    <source>
        <strain evidence="1 2">CX253</strain>
    </source>
</reference>
<protein>
    <submittedName>
        <fullName evidence="1">Uncharacterized protein</fullName>
    </submittedName>
</protein>
<dbReference type="Proteomes" id="UP000429595">
    <property type="component" value="Unassembled WGS sequence"/>
</dbReference>
<comment type="caution">
    <text evidence="1">The sequence shown here is derived from an EMBL/GenBank/DDBJ whole genome shotgun (WGS) entry which is preliminary data.</text>
</comment>
<proteinExistence type="predicted"/>
<organism evidence="1 2">
    <name type="scientific">Bacillus aerolatus</name>
    <dbReference type="NCBI Taxonomy" id="2653354"/>
    <lineage>
        <taxon>Bacteria</taxon>
        <taxon>Bacillati</taxon>
        <taxon>Bacillota</taxon>
        <taxon>Bacilli</taxon>
        <taxon>Bacillales</taxon>
        <taxon>Bacillaceae</taxon>
        <taxon>Bacillus</taxon>
    </lineage>
</organism>
<accession>A0A6I1FUQ2</accession>
<dbReference type="EMBL" id="WEIO01000001">
    <property type="protein sequence ID" value="KAB7708653.1"/>
    <property type="molecule type" value="Genomic_DNA"/>
</dbReference>
<name>A0A6I1FUQ2_9BACI</name>
<keyword evidence="2" id="KW-1185">Reference proteome</keyword>
<dbReference type="AlphaFoldDB" id="A0A6I1FUQ2"/>
<evidence type="ECO:0000313" key="2">
    <source>
        <dbReference type="Proteomes" id="UP000429595"/>
    </source>
</evidence>
<gene>
    <name evidence="1" type="ORF">F9802_00400</name>
</gene>